<feature type="compositionally biased region" description="Low complexity" evidence="1">
    <location>
        <begin position="20"/>
        <end position="33"/>
    </location>
</feature>
<keyword evidence="3" id="KW-1185">Reference proteome</keyword>
<evidence type="ECO:0000313" key="3">
    <source>
        <dbReference type="Proteomes" id="UP000265520"/>
    </source>
</evidence>
<dbReference type="Proteomes" id="UP000265520">
    <property type="component" value="Unassembled WGS sequence"/>
</dbReference>
<feature type="region of interest" description="Disordered" evidence="1">
    <location>
        <begin position="1"/>
        <end position="58"/>
    </location>
</feature>
<proteinExistence type="predicted"/>
<organism evidence="2 3">
    <name type="scientific">Trifolium medium</name>
    <dbReference type="NCBI Taxonomy" id="97028"/>
    <lineage>
        <taxon>Eukaryota</taxon>
        <taxon>Viridiplantae</taxon>
        <taxon>Streptophyta</taxon>
        <taxon>Embryophyta</taxon>
        <taxon>Tracheophyta</taxon>
        <taxon>Spermatophyta</taxon>
        <taxon>Magnoliopsida</taxon>
        <taxon>eudicotyledons</taxon>
        <taxon>Gunneridae</taxon>
        <taxon>Pentapetalae</taxon>
        <taxon>rosids</taxon>
        <taxon>fabids</taxon>
        <taxon>Fabales</taxon>
        <taxon>Fabaceae</taxon>
        <taxon>Papilionoideae</taxon>
        <taxon>50 kb inversion clade</taxon>
        <taxon>NPAAA clade</taxon>
        <taxon>Hologalegina</taxon>
        <taxon>IRL clade</taxon>
        <taxon>Trifolieae</taxon>
        <taxon>Trifolium</taxon>
    </lineage>
</organism>
<dbReference type="EMBL" id="LXQA010384249">
    <property type="protein sequence ID" value="MCI48279.1"/>
    <property type="molecule type" value="Genomic_DNA"/>
</dbReference>
<comment type="caution">
    <text evidence="2">The sequence shown here is derived from an EMBL/GenBank/DDBJ whole genome shotgun (WGS) entry which is preliminary data.</text>
</comment>
<feature type="compositionally biased region" description="Basic and acidic residues" evidence="1">
    <location>
        <begin position="43"/>
        <end position="56"/>
    </location>
</feature>
<protein>
    <submittedName>
        <fullName evidence="2">Uncharacterized protein</fullName>
    </submittedName>
</protein>
<feature type="compositionally biased region" description="Basic and acidic residues" evidence="1">
    <location>
        <begin position="1"/>
        <end position="10"/>
    </location>
</feature>
<dbReference type="AlphaFoldDB" id="A0A392SI11"/>
<reference evidence="2 3" key="1">
    <citation type="journal article" date="2018" name="Front. Plant Sci.">
        <title>Red Clover (Trifolium pratense) and Zigzag Clover (T. medium) - A Picture of Genomic Similarities and Differences.</title>
        <authorList>
            <person name="Dluhosova J."/>
            <person name="Istvanek J."/>
            <person name="Nedelnik J."/>
            <person name="Repkova J."/>
        </authorList>
    </citation>
    <scope>NUCLEOTIDE SEQUENCE [LARGE SCALE GENOMIC DNA]</scope>
    <source>
        <strain evidence="3">cv. 10/8</strain>
        <tissue evidence="2">Leaf</tissue>
    </source>
</reference>
<name>A0A392SI11_9FABA</name>
<evidence type="ECO:0000256" key="1">
    <source>
        <dbReference type="SAM" id="MobiDB-lite"/>
    </source>
</evidence>
<evidence type="ECO:0000313" key="2">
    <source>
        <dbReference type="EMBL" id="MCI48279.1"/>
    </source>
</evidence>
<sequence>MLKLAADKKANKNKTKGRTKALLSQSGPGSSSSPGGGQACSSEPRETPQKRARQDDSVVDLTDSEAKFVLLNCFGARGFLEKFPPAVADTEKSIILG</sequence>
<feature type="non-terminal residue" evidence="2">
    <location>
        <position position="97"/>
    </location>
</feature>
<accession>A0A392SI11</accession>